<keyword evidence="2" id="KW-1185">Reference proteome</keyword>
<dbReference type="OrthoDB" id="3254736at2"/>
<evidence type="ECO:0000313" key="2">
    <source>
        <dbReference type="Proteomes" id="UP000199288"/>
    </source>
</evidence>
<dbReference type="AlphaFoldDB" id="A0A1H4DEZ2"/>
<evidence type="ECO:0000313" key="1">
    <source>
        <dbReference type="EMBL" id="SEA71315.1"/>
    </source>
</evidence>
<protein>
    <recommendedName>
        <fullName evidence="3">Protein RecA</fullName>
    </recommendedName>
</protein>
<dbReference type="Proteomes" id="UP000199288">
    <property type="component" value="Unassembled WGS sequence"/>
</dbReference>
<sequence length="203" mass="21276">MDRLAHARSILQVAETRTGVRPPDEEDRVPDALRGLLPRGVPAGGIVHVSGSRTIVWSLAATLMGSRGWCVVIGLRDVGWYAAKQAGLDLARVLYLPTGATPPVLAAAIDGADVLIVGSARSLGAGDQRAVAGRLRNRGTRLITTIPWPGATQITASVVHAHGCDDGAGYLTERVIHARSQGRSVRLAAGDELTAYRPLAVVS</sequence>
<reference evidence="2" key="1">
    <citation type="submission" date="2016-10" db="EMBL/GenBank/DDBJ databases">
        <authorList>
            <person name="Varghese N."/>
            <person name="Submissions S."/>
        </authorList>
    </citation>
    <scope>NUCLEOTIDE SEQUENCE [LARGE SCALE GENOMIC DNA]</scope>
    <source>
        <strain evidence="2">KPR-1</strain>
    </source>
</reference>
<name>A0A1H4DEZ2_9ACTO</name>
<evidence type="ECO:0008006" key="3">
    <source>
        <dbReference type="Google" id="ProtNLM"/>
    </source>
</evidence>
<dbReference type="RefSeq" id="WP_092565895.1">
    <property type="nucleotide sequence ID" value="NZ_FNQV01000016.1"/>
</dbReference>
<dbReference type="EMBL" id="FNQV01000016">
    <property type="protein sequence ID" value="SEA71315.1"/>
    <property type="molecule type" value="Genomic_DNA"/>
</dbReference>
<proteinExistence type="predicted"/>
<gene>
    <name evidence="1" type="ORF">SAMN02910418_02229</name>
</gene>
<organism evidence="1 2">
    <name type="scientific">Bowdeniella nasicola</name>
    <dbReference type="NCBI Taxonomy" id="208480"/>
    <lineage>
        <taxon>Bacteria</taxon>
        <taxon>Bacillati</taxon>
        <taxon>Actinomycetota</taxon>
        <taxon>Actinomycetes</taxon>
        <taxon>Actinomycetales</taxon>
        <taxon>Actinomycetaceae</taxon>
        <taxon>Bowdeniella</taxon>
    </lineage>
</organism>
<accession>A0A1H4DEZ2</accession>